<dbReference type="Pfam" id="PF02824">
    <property type="entry name" value="TGS"/>
    <property type="match status" value="1"/>
</dbReference>
<dbReference type="Gene3D" id="3.40.50.800">
    <property type="entry name" value="Anticodon-binding domain"/>
    <property type="match status" value="1"/>
</dbReference>
<evidence type="ECO:0000256" key="11">
    <source>
        <dbReference type="ARBA" id="ARBA00022917"/>
    </source>
</evidence>
<dbReference type="GO" id="GO:0005737">
    <property type="term" value="C:cytoplasm"/>
    <property type="evidence" value="ECO:0007669"/>
    <property type="project" value="UniProtKB-SubCell"/>
</dbReference>
<evidence type="ECO:0000256" key="13">
    <source>
        <dbReference type="ARBA" id="ARBA00049515"/>
    </source>
</evidence>
<dbReference type="FunFam" id="3.10.20.30:FF:000005">
    <property type="entry name" value="Threonine--tRNA ligase"/>
    <property type="match status" value="1"/>
</dbReference>
<keyword evidence="10 14" id="KW-0694">RNA-binding</keyword>
<evidence type="ECO:0000256" key="7">
    <source>
        <dbReference type="ARBA" id="ARBA00022741"/>
    </source>
</evidence>
<dbReference type="GO" id="GO:0006435">
    <property type="term" value="P:threonyl-tRNA aminoacylation"/>
    <property type="evidence" value="ECO:0007669"/>
    <property type="project" value="UniProtKB-UniRule"/>
</dbReference>
<keyword evidence="5 14" id="KW-0436">Ligase</keyword>
<dbReference type="InterPro" id="IPR047246">
    <property type="entry name" value="ThrRS_anticodon"/>
</dbReference>
<keyword evidence="6 14" id="KW-0479">Metal-binding</keyword>
<dbReference type="PROSITE" id="PS51880">
    <property type="entry name" value="TGS"/>
    <property type="match status" value="1"/>
</dbReference>
<keyword evidence="4 14" id="KW-0820">tRNA-binding</keyword>
<evidence type="ECO:0000256" key="2">
    <source>
        <dbReference type="ARBA" id="ARBA00008226"/>
    </source>
</evidence>
<dbReference type="AlphaFoldDB" id="A0A1W1HD77"/>
<gene>
    <name evidence="14 17" type="primary">thrS</name>
    <name evidence="17" type="ORF">MTBBW1_2260014</name>
</gene>
<dbReference type="FunFam" id="3.30.54.20:FF:000002">
    <property type="entry name" value="Threonine--tRNA ligase"/>
    <property type="match status" value="1"/>
</dbReference>
<dbReference type="HAMAP" id="MF_00184">
    <property type="entry name" value="Thr_tRNA_synth"/>
    <property type="match status" value="1"/>
</dbReference>
<dbReference type="GO" id="GO:0046872">
    <property type="term" value="F:metal ion binding"/>
    <property type="evidence" value="ECO:0007669"/>
    <property type="project" value="UniProtKB-KW"/>
</dbReference>
<dbReference type="CDD" id="cd00771">
    <property type="entry name" value="ThrRS_core"/>
    <property type="match status" value="1"/>
</dbReference>
<accession>A0A1W1HD77</accession>
<comment type="subcellular location">
    <subcellularLocation>
        <location evidence="1 14">Cytoplasm</location>
    </subcellularLocation>
</comment>
<dbReference type="CDD" id="cd01667">
    <property type="entry name" value="TGS_ThrRS"/>
    <property type="match status" value="1"/>
</dbReference>
<dbReference type="InterPro" id="IPR033728">
    <property type="entry name" value="ThrRS_core"/>
</dbReference>
<dbReference type="EMBL" id="FWEV01000142">
    <property type="protein sequence ID" value="SLM30447.1"/>
    <property type="molecule type" value="Genomic_DNA"/>
</dbReference>
<dbReference type="InterPro" id="IPR004095">
    <property type="entry name" value="TGS"/>
</dbReference>
<dbReference type="Gene3D" id="3.30.54.20">
    <property type="match status" value="1"/>
</dbReference>
<dbReference type="PANTHER" id="PTHR11451">
    <property type="entry name" value="THREONINE-TRNA LIGASE"/>
    <property type="match status" value="1"/>
</dbReference>
<evidence type="ECO:0000256" key="5">
    <source>
        <dbReference type="ARBA" id="ARBA00022598"/>
    </source>
</evidence>
<dbReference type="Gene3D" id="3.30.980.10">
    <property type="entry name" value="Threonyl-trna Synthetase, Chain A, domain 2"/>
    <property type="match status" value="1"/>
</dbReference>
<feature type="binding site" evidence="14">
    <location>
        <position position="380"/>
    </location>
    <ligand>
        <name>Zn(2+)</name>
        <dbReference type="ChEBI" id="CHEBI:29105"/>
        <note>catalytic</note>
    </ligand>
</feature>
<keyword evidence="9 14" id="KW-0067">ATP-binding</keyword>
<dbReference type="PROSITE" id="PS50862">
    <property type="entry name" value="AA_TRNA_LIGASE_II"/>
    <property type="match status" value="1"/>
</dbReference>
<dbReference type="RefSeq" id="WP_080808448.1">
    <property type="nucleotide sequence ID" value="NZ_LT828561.1"/>
</dbReference>
<dbReference type="PRINTS" id="PR01047">
    <property type="entry name" value="TRNASYNTHTHR"/>
</dbReference>
<dbReference type="InterPro" id="IPR045864">
    <property type="entry name" value="aa-tRNA-synth_II/BPL/LPL"/>
</dbReference>
<dbReference type="FunFam" id="3.40.50.800:FF:000001">
    <property type="entry name" value="Threonine--tRNA ligase"/>
    <property type="match status" value="1"/>
</dbReference>
<dbReference type="SUPFAM" id="SSF81271">
    <property type="entry name" value="TGS-like"/>
    <property type="match status" value="1"/>
</dbReference>
<dbReference type="SUPFAM" id="SSF55681">
    <property type="entry name" value="Class II aaRS and biotin synthetases"/>
    <property type="match status" value="1"/>
</dbReference>
<dbReference type="InterPro" id="IPR006195">
    <property type="entry name" value="aa-tRNA-synth_II"/>
</dbReference>
<dbReference type="EC" id="6.1.1.3" evidence="14"/>
<comment type="caution">
    <text evidence="14">Lacks conserved residue(s) required for the propagation of feature annotation.</text>
</comment>
<evidence type="ECO:0000259" key="16">
    <source>
        <dbReference type="PROSITE" id="PS51880"/>
    </source>
</evidence>
<evidence type="ECO:0000256" key="4">
    <source>
        <dbReference type="ARBA" id="ARBA00022555"/>
    </source>
</evidence>
<dbReference type="InterPro" id="IPR002320">
    <property type="entry name" value="Thr-tRNA-ligase_IIa"/>
</dbReference>
<dbReference type="FunFam" id="3.30.930.10:FF:000019">
    <property type="entry name" value="Threonine--tRNA ligase"/>
    <property type="match status" value="1"/>
</dbReference>
<evidence type="ECO:0000256" key="10">
    <source>
        <dbReference type="ARBA" id="ARBA00022884"/>
    </source>
</evidence>
<evidence type="ECO:0000256" key="14">
    <source>
        <dbReference type="HAMAP-Rule" id="MF_00184"/>
    </source>
</evidence>
<dbReference type="InterPro" id="IPR012676">
    <property type="entry name" value="TGS-like"/>
</dbReference>
<evidence type="ECO:0000313" key="17">
    <source>
        <dbReference type="EMBL" id="SLM30447.1"/>
    </source>
</evidence>
<proteinExistence type="inferred from homology"/>
<evidence type="ECO:0000256" key="9">
    <source>
        <dbReference type="ARBA" id="ARBA00022840"/>
    </source>
</evidence>
<dbReference type="SUPFAM" id="SSF55186">
    <property type="entry name" value="ThrRS/AlaRS common domain"/>
    <property type="match status" value="1"/>
</dbReference>
<dbReference type="STRING" id="1246637.MTBBW1_2260014"/>
<evidence type="ECO:0000256" key="3">
    <source>
        <dbReference type="ARBA" id="ARBA00022490"/>
    </source>
</evidence>
<dbReference type="GO" id="GO:0000049">
    <property type="term" value="F:tRNA binding"/>
    <property type="evidence" value="ECO:0007669"/>
    <property type="project" value="UniProtKB-KW"/>
</dbReference>
<dbReference type="NCBIfam" id="TIGR00418">
    <property type="entry name" value="thrS"/>
    <property type="match status" value="1"/>
</dbReference>
<dbReference type="InterPro" id="IPR036621">
    <property type="entry name" value="Anticodon-bd_dom_sf"/>
</dbReference>
<keyword evidence="12 14" id="KW-0030">Aminoacyl-tRNA synthetase</keyword>
<dbReference type="Pfam" id="PF07973">
    <property type="entry name" value="tRNA_SAD"/>
    <property type="match status" value="1"/>
</dbReference>
<dbReference type="Pfam" id="PF03129">
    <property type="entry name" value="HGTP_anticodon"/>
    <property type="match status" value="1"/>
</dbReference>
<dbReference type="OrthoDB" id="9802304at2"/>
<keyword evidence="3 14" id="KW-0963">Cytoplasm</keyword>
<comment type="similarity">
    <text evidence="2 14">Belongs to the class-II aminoacyl-tRNA synthetase family.</text>
</comment>
<dbReference type="PANTHER" id="PTHR11451:SF44">
    <property type="entry name" value="THREONINE--TRNA LIGASE, CHLOROPLASTIC_MITOCHONDRIAL 2"/>
    <property type="match status" value="1"/>
</dbReference>
<evidence type="ECO:0000313" key="18">
    <source>
        <dbReference type="Proteomes" id="UP000191931"/>
    </source>
</evidence>
<evidence type="ECO:0000256" key="8">
    <source>
        <dbReference type="ARBA" id="ARBA00022833"/>
    </source>
</evidence>
<sequence length="638" mass="72612">MINITLPDSSIKSFDEYPTGMDVALSISEGFARNCVAMEIDGKLLDLNTKIESDSSLRLITTKDGDAVEILRHSAAHVMAEAVQNLYDGALLTIGPVVEDGFYYDIDMKPVSEDQFPAIEAEMNKIIKAKKPFERKVVSKAEALEMFNDNKYKKELIEALEDQEISLYQQGGFVDLCRGPHIPHTGMIKGVKLMKTSGAYWRADQSREQLQRLYGTAFFDKKELKEYLHLIEEAKKRDHRKVGTRLGLFSFHQEAPGMPFFHAKGMEMWNVLLEYWRHEHKAAGYVETKTPVMLNRKLWEQSGHWENYRENMYTSVVDDEEYAIKPMNCPGGMLLYKTGSYSYRDLPLRAGEIGLVHRHEFSGALSGLFRVRAFHQDDAHIFMTPDQIESEILGVLRLVERIYSRFGLGFHLELSTRPEKSIGTDAQWEEATNGLKSALDTYGKEYLINEGDGAFYGPKIDIHIKDALGRTWQCGTVQLDMALPERFDLTYKGADNEKHRPIMIHRVIYGSIERFFGILVEHFAGKFPLWLAPVQVVILPINDELAPHAATVSARLSEHGIRCEVDNRTESLKKKIRDAQINYTPLILTVGEKERDSDTLSVRTLDGNVTMGLSIDAFLDKVLKNIRSRTLEGISFEK</sequence>
<dbReference type="Gene3D" id="3.30.930.10">
    <property type="entry name" value="Bira Bifunctional Protein, Domain 2"/>
    <property type="match status" value="1"/>
</dbReference>
<evidence type="ECO:0000259" key="15">
    <source>
        <dbReference type="PROSITE" id="PS50862"/>
    </source>
</evidence>
<comment type="catalytic activity">
    <reaction evidence="13 14">
        <text>tRNA(Thr) + L-threonine + ATP = L-threonyl-tRNA(Thr) + AMP + diphosphate + H(+)</text>
        <dbReference type="Rhea" id="RHEA:24624"/>
        <dbReference type="Rhea" id="RHEA-COMP:9670"/>
        <dbReference type="Rhea" id="RHEA-COMP:9704"/>
        <dbReference type="ChEBI" id="CHEBI:15378"/>
        <dbReference type="ChEBI" id="CHEBI:30616"/>
        <dbReference type="ChEBI" id="CHEBI:33019"/>
        <dbReference type="ChEBI" id="CHEBI:57926"/>
        <dbReference type="ChEBI" id="CHEBI:78442"/>
        <dbReference type="ChEBI" id="CHEBI:78534"/>
        <dbReference type="ChEBI" id="CHEBI:456215"/>
        <dbReference type="EC" id="6.1.1.3"/>
    </reaction>
</comment>
<dbReference type="Gene3D" id="3.10.20.30">
    <property type="match status" value="1"/>
</dbReference>
<evidence type="ECO:0000256" key="6">
    <source>
        <dbReference type="ARBA" id="ARBA00022723"/>
    </source>
</evidence>
<comment type="subunit">
    <text evidence="14">Homodimer.</text>
</comment>
<dbReference type="FunFam" id="3.30.980.10:FF:000005">
    <property type="entry name" value="Threonyl-tRNA synthetase, mitochondrial"/>
    <property type="match status" value="1"/>
</dbReference>
<evidence type="ECO:0000256" key="1">
    <source>
        <dbReference type="ARBA" id="ARBA00004496"/>
    </source>
</evidence>
<dbReference type="Pfam" id="PF00587">
    <property type="entry name" value="tRNA-synt_2b"/>
    <property type="match status" value="1"/>
</dbReference>
<feature type="binding site" evidence="14">
    <location>
        <position position="505"/>
    </location>
    <ligand>
        <name>Zn(2+)</name>
        <dbReference type="ChEBI" id="CHEBI:29105"/>
        <note>catalytic</note>
    </ligand>
</feature>
<keyword evidence="7 14" id="KW-0547">Nucleotide-binding</keyword>
<feature type="domain" description="Aminoacyl-transfer RNA synthetases class-II family profile" evidence="15">
    <location>
        <begin position="265"/>
        <end position="528"/>
    </location>
</feature>
<dbReference type="GO" id="GO:0004829">
    <property type="term" value="F:threonine-tRNA ligase activity"/>
    <property type="evidence" value="ECO:0007669"/>
    <property type="project" value="UniProtKB-UniRule"/>
</dbReference>
<evidence type="ECO:0000256" key="12">
    <source>
        <dbReference type="ARBA" id="ARBA00023146"/>
    </source>
</evidence>
<keyword evidence="11 14" id="KW-0648">Protein biosynthesis</keyword>
<dbReference type="CDD" id="cd00860">
    <property type="entry name" value="ThrRS_anticodon"/>
    <property type="match status" value="1"/>
</dbReference>
<dbReference type="InterPro" id="IPR012947">
    <property type="entry name" value="tRNA_SAD"/>
</dbReference>
<dbReference type="InterPro" id="IPR018163">
    <property type="entry name" value="Thr/Ala-tRNA-synth_IIc_edit"/>
</dbReference>
<dbReference type="SMART" id="SM00863">
    <property type="entry name" value="tRNA_SAD"/>
    <property type="match status" value="1"/>
</dbReference>
<dbReference type="GO" id="GO:0005524">
    <property type="term" value="F:ATP binding"/>
    <property type="evidence" value="ECO:0007669"/>
    <property type="project" value="UniProtKB-UniRule"/>
</dbReference>
<keyword evidence="18" id="KW-1185">Reference proteome</keyword>
<dbReference type="InterPro" id="IPR004154">
    <property type="entry name" value="Anticodon-bd"/>
</dbReference>
<name>A0A1W1HD77_9BACT</name>
<reference evidence="17 18" key="1">
    <citation type="submission" date="2017-03" db="EMBL/GenBank/DDBJ databases">
        <authorList>
            <person name="Afonso C.L."/>
            <person name="Miller P.J."/>
            <person name="Scott M.A."/>
            <person name="Spackman E."/>
            <person name="Goraichik I."/>
            <person name="Dimitrov K.M."/>
            <person name="Suarez D.L."/>
            <person name="Swayne D.E."/>
        </authorList>
    </citation>
    <scope>NUCLEOTIDE SEQUENCE [LARGE SCALE GENOMIC DNA]</scope>
    <source>
        <strain evidence="17">PRJEB14757</strain>
    </source>
</reference>
<feature type="binding site" evidence="14">
    <location>
        <position position="329"/>
    </location>
    <ligand>
        <name>Zn(2+)</name>
        <dbReference type="ChEBI" id="CHEBI:29105"/>
        <note>catalytic</note>
    </ligand>
</feature>
<organism evidence="17 18">
    <name type="scientific">Desulfamplus magnetovallimortis</name>
    <dbReference type="NCBI Taxonomy" id="1246637"/>
    <lineage>
        <taxon>Bacteria</taxon>
        <taxon>Pseudomonadati</taxon>
        <taxon>Thermodesulfobacteriota</taxon>
        <taxon>Desulfobacteria</taxon>
        <taxon>Desulfobacterales</taxon>
        <taxon>Desulfobacteraceae</taxon>
        <taxon>Desulfamplus</taxon>
    </lineage>
</organism>
<feature type="domain" description="TGS" evidence="16">
    <location>
        <begin position="1"/>
        <end position="61"/>
    </location>
</feature>
<dbReference type="InterPro" id="IPR002314">
    <property type="entry name" value="aa-tRNA-synt_IIb"/>
</dbReference>
<comment type="cofactor">
    <cofactor evidence="14">
        <name>Zn(2+)</name>
        <dbReference type="ChEBI" id="CHEBI:29105"/>
    </cofactor>
    <text evidence="14">Binds 1 zinc ion per subunit.</text>
</comment>
<protein>
    <recommendedName>
        <fullName evidence="14">Threonine--tRNA ligase</fullName>
        <ecNumber evidence="14">6.1.1.3</ecNumber>
    </recommendedName>
    <alternativeName>
        <fullName evidence="14">Threonyl-tRNA synthetase</fullName>
        <shortName evidence="14">ThrRS</shortName>
    </alternativeName>
</protein>
<dbReference type="InterPro" id="IPR012675">
    <property type="entry name" value="Beta-grasp_dom_sf"/>
</dbReference>
<dbReference type="Proteomes" id="UP000191931">
    <property type="component" value="Unassembled WGS sequence"/>
</dbReference>
<keyword evidence="8 14" id="KW-0862">Zinc</keyword>
<dbReference type="SUPFAM" id="SSF52954">
    <property type="entry name" value="Class II aaRS ABD-related"/>
    <property type="match status" value="1"/>
</dbReference>